<reference evidence="3" key="2">
    <citation type="submission" date="2025-09" db="UniProtKB">
        <authorList>
            <consortium name="Ensembl"/>
        </authorList>
    </citation>
    <scope>IDENTIFICATION</scope>
</reference>
<feature type="compositionally biased region" description="Polar residues" evidence="1">
    <location>
        <begin position="172"/>
        <end position="188"/>
    </location>
</feature>
<dbReference type="Ensembl" id="ENSLCNT00005030599.1">
    <property type="protein sequence ID" value="ENSLCNP00005027379.1"/>
    <property type="gene ID" value="ENSLCNG00005017842.1"/>
</dbReference>
<sequence length="188" mass="20899">MKLLFPIFASLMLQYQVNTEYFGLRRCLMGFGRCKDYCAVGETEIQKCKKRKCCIGQKVVQMIKNYMQNEMSHTLEGNSQEHLQVTKNSDALIQTKYQILSLLPRTKSISPFANVHPLLIPNATTVNSAITNPTTSCKITYTAISAKNDTTESRDSATDSSPPPEEADEQRSLSLKTPGSSPSLLAVK</sequence>
<evidence type="ECO:0000256" key="2">
    <source>
        <dbReference type="SAM" id="SignalP"/>
    </source>
</evidence>
<feature type="chain" id="PRO_5025460335" evidence="2">
    <location>
        <begin position="20"/>
        <end position="188"/>
    </location>
</feature>
<organism evidence="3 4">
    <name type="scientific">Lynx canadensis</name>
    <name type="common">Canada lynx</name>
    <name type="synonym">Felis canadensis</name>
    <dbReference type="NCBI Taxonomy" id="61383"/>
    <lineage>
        <taxon>Eukaryota</taxon>
        <taxon>Metazoa</taxon>
        <taxon>Chordata</taxon>
        <taxon>Craniata</taxon>
        <taxon>Vertebrata</taxon>
        <taxon>Euteleostomi</taxon>
        <taxon>Mammalia</taxon>
        <taxon>Eutheria</taxon>
        <taxon>Laurasiatheria</taxon>
        <taxon>Carnivora</taxon>
        <taxon>Feliformia</taxon>
        <taxon>Felidae</taxon>
        <taxon>Felinae</taxon>
        <taxon>Lynx</taxon>
    </lineage>
</organism>
<dbReference type="Proteomes" id="UP000472241">
    <property type="component" value="Unplaced"/>
</dbReference>
<protein>
    <submittedName>
        <fullName evidence="3">Defensin beta 129</fullName>
    </submittedName>
</protein>
<evidence type="ECO:0000313" key="4">
    <source>
        <dbReference type="Proteomes" id="UP000472241"/>
    </source>
</evidence>
<gene>
    <name evidence="3" type="primary">DEFB129</name>
</gene>
<name>A0A667I371_LYNCA</name>
<feature type="signal peptide" evidence="2">
    <location>
        <begin position="1"/>
        <end position="19"/>
    </location>
</feature>
<evidence type="ECO:0000313" key="3">
    <source>
        <dbReference type="Ensembl" id="ENSLCNP00005027379.1"/>
    </source>
</evidence>
<proteinExistence type="predicted"/>
<dbReference type="AlphaFoldDB" id="A0A667I371"/>
<accession>A0A667I371</accession>
<evidence type="ECO:0000256" key="1">
    <source>
        <dbReference type="SAM" id="MobiDB-lite"/>
    </source>
</evidence>
<keyword evidence="2" id="KW-0732">Signal</keyword>
<keyword evidence="4" id="KW-1185">Reference proteome</keyword>
<feature type="region of interest" description="Disordered" evidence="1">
    <location>
        <begin position="148"/>
        <end position="188"/>
    </location>
</feature>
<reference evidence="3" key="1">
    <citation type="submission" date="2025-08" db="UniProtKB">
        <authorList>
            <consortium name="Ensembl"/>
        </authorList>
    </citation>
    <scope>IDENTIFICATION</scope>
</reference>